<name>A0ABU1WKE7_9BURK</name>
<keyword evidence="1" id="KW-0732">Signal</keyword>
<evidence type="ECO:0000313" key="4">
    <source>
        <dbReference type="Proteomes" id="UP001265700"/>
    </source>
</evidence>
<dbReference type="SUPFAM" id="SSF50952">
    <property type="entry name" value="Soluble quinoprotein glucose dehydrogenase"/>
    <property type="match status" value="1"/>
</dbReference>
<evidence type="ECO:0000259" key="2">
    <source>
        <dbReference type="Pfam" id="PF07995"/>
    </source>
</evidence>
<feature type="chain" id="PRO_5047375558" evidence="1">
    <location>
        <begin position="21"/>
        <end position="248"/>
    </location>
</feature>
<dbReference type="InterPro" id="IPR012938">
    <property type="entry name" value="Glc/Sorbosone_DH"/>
</dbReference>
<dbReference type="InterPro" id="IPR011041">
    <property type="entry name" value="Quinoprot_gluc/sorb_DH_b-prop"/>
</dbReference>
<evidence type="ECO:0000313" key="3">
    <source>
        <dbReference type="EMBL" id="MDR7149741.1"/>
    </source>
</evidence>
<feature type="signal peptide" evidence="1">
    <location>
        <begin position="1"/>
        <end position="20"/>
    </location>
</feature>
<dbReference type="InterPro" id="IPR011042">
    <property type="entry name" value="6-blade_b-propeller_TolB-like"/>
</dbReference>
<dbReference type="RefSeq" id="WP_310314288.1">
    <property type="nucleotide sequence ID" value="NZ_JAVDWU010000003.1"/>
</dbReference>
<comment type="caution">
    <text evidence="3">The sequence shown here is derived from an EMBL/GenBank/DDBJ whole genome shotgun (WGS) entry which is preliminary data.</text>
</comment>
<dbReference type="Proteomes" id="UP001265700">
    <property type="component" value="Unassembled WGS sequence"/>
</dbReference>
<gene>
    <name evidence="3" type="ORF">J2W49_001696</name>
</gene>
<dbReference type="PANTHER" id="PTHR19328">
    <property type="entry name" value="HEDGEHOG-INTERACTING PROTEIN"/>
    <property type="match status" value="1"/>
</dbReference>
<keyword evidence="4" id="KW-1185">Reference proteome</keyword>
<dbReference type="Pfam" id="PF07995">
    <property type="entry name" value="GSDH"/>
    <property type="match status" value="1"/>
</dbReference>
<reference evidence="3 4" key="1">
    <citation type="submission" date="2023-07" db="EMBL/GenBank/DDBJ databases">
        <title>Sorghum-associated microbial communities from plants grown in Nebraska, USA.</title>
        <authorList>
            <person name="Schachtman D."/>
        </authorList>
    </citation>
    <scope>NUCLEOTIDE SEQUENCE [LARGE SCALE GENOMIC DNA]</scope>
    <source>
        <strain evidence="3 4">4249</strain>
    </source>
</reference>
<feature type="domain" description="Glucose/Sorbosone dehydrogenase" evidence="2">
    <location>
        <begin position="47"/>
        <end position="205"/>
    </location>
</feature>
<organism evidence="3 4">
    <name type="scientific">Hydrogenophaga palleronii</name>
    <dbReference type="NCBI Taxonomy" id="65655"/>
    <lineage>
        <taxon>Bacteria</taxon>
        <taxon>Pseudomonadati</taxon>
        <taxon>Pseudomonadota</taxon>
        <taxon>Betaproteobacteria</taxon>
        <taxon>Burkholderiales</taxon>
        <taxon>Comamonadaceae</taxon>
        <taxon>Hydrogenophaga</taxon>
    </lineage>
</organism>
<proteinExistence type="predicted"/>
<dbReference type="Gene3D" id="2.120.10.30">
    <property type="entry name" value="TolB, C-terminal domain"/>
    <property type="match status" value="1"/>
</dbReference>
<dbReference type="PROSITE" id="PS51257">
    <property type="entry name" value="PROKAR_LIPOPROTEIN"/>
    <property type="match status" value="1"/>
</dbReference>
<sequence>MRLSPTLLLASVLALGLLSACGGGDGPKFKRTTEPVPVAELPVAVGNPSAMAFLPDGRFVVVVRDVYVRLYEADGSSYMYLNHAAFRNVVRGSEHTGLLDVAVDPDFASNRRLYFTVTEASVATYGTAAVRAEMTDDQDLANPEVIYRQLPKVSGLMHFGSRMALDREGHLFVMLGDRESVEQREFAQDVTRGNGKVVRITTEGDHGARAQLRLARYRLRRGQVGAPQCRPRMSRLLVELGRCAQSVR</sequence>
<protein>
    <submittedName>
        <fullName evidence="3">Glucose/arabinose dehydrogenase</fullName>
    </submittedName>
</protein>
<dbReference type="EMBL" id="JAVDWU010000003">
    <property type="protein sequence ID" value="MDR7149741.1"/>
    <property type="molecule type" value="Genomic_DNA"/>
</dbReference>
<evidence type="ECO:0000256" key="1">
    <source>
        <dbReference type="SAM" id="SignalP"/>
    </source>
</evidence>
<dbReference type="PANTHER" id="PTHR19328:SF75">
    <property type="entry name" value="ALDOSE SUGAR DEHYDROGENASE YLII"/>
    <property type="match status" value="1"/>
</dbReference>
<accession>A0ABU1WKE7</accession>